<dbReference type="EMBL" id="CAJNOK010001559">
    <property type="protein sequence ID" value="CAF0818283.1"/>
    <property type="molecule type" value="Genomic_DNA"/>
</dbReference>
<dbReference type="Proteomes" id="UP000677228">
    <property type="component" value="Unassembled WGS sequence"/>
</dbReference>
<sequence>MLFFANFHVTMSTNEQRQKVSENPQYSNDRTNEGQVSEKDLGKLCKPESCGKDAVGGATDTSSEKKPGERSRTETGDDPQQTQHNSQGSHLPPCPN</sequence>
<feature type="compositionally biased region" description="Polar residues" evidence="1">
    <location>
        <begin position="9"/>
        <end position="29"/>
    </location>
</feature>
<protein>
    <submittedName>
        <fullName evidence="3">Uncharacterized protein</fullName>
    </submittedName>
</protein>
<dbReference type="Proteomes" id="UP000682733">
    <property type="component" value="Unassembled WGS sequence"/>
</dbReference>
<feature type="compositionally biased region" description="Basic and acidic residues" evidence="1">
    <location>
        <begin position="62"/>
        <end position="75"/>
    </location>
</feature>
<accession>A0A813VYQ2</accession>
<feature type="compositionally biased region" description="Polar residues" evidence="1">
    <location>
        <begin position="78"/>
        <end position="89"/>
    </location>
</feature>
<evidence type="ECO:0000313" key="5">
    <source>
        <dbReference type="EMBL" id="CAF3637746.1"/>
    </source>
</evidence>
<dbReference type="AlphaFoldDB" id="A0A813VYQ2"/>
<dbReference type="Proteomes" id="UP000681722">
    <property type="component" value="Unassembled WGS sequence"/>
</dbReference>
<evidence type="ECO:0000313" key="6">
    <source>
        <dbReference type="Proteomes" id="UP000663829"/>
    </source>
</evidence>
<dbReference type="Proteomes" id="UP000663829">
    <property type="component" value="Unassembled WGS sequence"/>
</dbReference>
<feature type="compositionally biased region" description="Basic and acidic residues" evidence="1">
    <location>
        <begin position="30"/>
        <end position="51"/>
    </location>
</feature>
<organism evidence="3 6">
    <name type="scientific">Didymodactylos carnosus</name>
    <dbReference type="NCBI Taxonomy" id="1234261"/>
    <lineage>
        <taxon>Eukaryota</taxon>
        <taxon>Metazoa</taxon>
        <taxon>Spiralia</taxon>
        <taxon>Gnathifera</taxon>
        <taxon>Rotifera</taxon>
        <taxon>Eurotatoria</taxon>
        <taxon>Bdelloidea</taxon>
        <taxon>Philodinida</taxon>
        <taxon>Philodinidae</taxon>
        <taxon>Didymodactylos</taxon>
    </lineage>
</organism>
<name>A0A813VYQ2_9BILA</name>
<evidence type="ECO:0000313" key="2">
    <source>
        <dbReference type="EMBL" id="CAF0818283.1"/>
    </source>
</evidence>
<gene>
    <name evidence="3" type="ORF">GPM918_LOCUS6026</name>
    <name evidence="2" type="ORF">OVA965_LOCUS5511</name>
    <name evidence="5" type="ORF">SRO942_LOCUS6026</name>
    <name evidence="4" type="ORF">TMI583_LOCUS5506</name>
</gene>
<proteinExistence type="predicted"/>
<evidence type="ECO:0000256" key="1">
    <source>
        <dbReference type="SAM" id="MobiDB-lite"/>
    </source>
</evidence>
<reference evidence="3" key="1">
    <citation type="submission" date="2021-02" db="EMBL/GenBank/DDBJ databases">
        <authorList>
            <person name="Nowell W R."/>
        </authorList>
    </citation>
    <scope>NUCLEOTIDE SEQUENCE</scope>
</reference>
<feature type="region of interest" description="Disordered" evidence="1">
    <location>
        <begin position="1"/>
        <end position="96"/>
    </location>
</feature>
<keyword evidence="6" id="KW-1185">Reference proteome</keyword>
<evidence type="ECO:0000313" key="4">
    <source>
        <dbReference type="EMBL" id="CAF3602406.1"/>
    </source>
</evidence>
<dbReference type="EMBL" id="CAJNOQ010000906">
    <property type="protein sequence ID" value="CAF0850108.1"/>
    <property type="molecule type" value="Genomic_DNA"/>
</dbReference>
<evidence type="ECO:0000313" key="3">
    <source>
        <dbReference type="EMBL" id="CAF0850108.1"/>
    </source>
</evidence>
<dbReference type="EMBL" id="CAJOBA010001558">
    <property type="protein sequence ID" value="CAF3602406.1"/>
    <property type="molecule type" value="Genomic_DNA"/>
</dbReference>
<dbReference type="EMBL" id="CAJOBC010000906">
    <property type="protein sequence ID" value="CAF3637746.1"/>
    <property type="molecule type" value="Genomic_DNA"/>
</dbReference>
<comment type="caution">
    <text evidence="3">The sequence shown here is derived from an EMBL/GenBank/DDBJ whole genome shotgun (WGS) entry which is preliminary data.</text>
</comment>